<keyword evidence="2" id="KW-1185">Reference proteome</keyword>
<evidence type="ECO:0000313" key="2">
    <source>
        <dbReference type="Proteomes" id="UP000234748"/>
    </source>
</evidence>
<organism evidence="1 2">
    <name type="scientific">Peribacillus deserti</name>
    <dbReference type="NCBI Taxonomy" id="673318"/>
    <lineage>
        <taxon>Bacteria</taxon>
        <taxon>Bacillati</taxon>
        <taxon>Bacillota</taxon>
        <taxon>Bacilli</taxon>
        <taxon>Bacillales</taxon>
        <taxon>Bacillaceae</taxon>
        <taxon>Peribacillus</taxon>
    </lineage>
</organism>
<dbReference type="OrthoDB" id="2706737at2"/>
<accession>A0A2N5M215</accession>
<dbReference type="Proteomes" id="UP000234748">
    <property type="component" value="Unassembled WGS sequence"/>
</dbReference>
<reference evidence="1 2" key="1">
    <citation type="submission" date="2017-11" db="EMBL/GenBank/DDBJ databases">
        <title>Comparitive Functional Genomics of Dry Heat Resistant strains isolated from the Viking Spacecraft.</title>
        <authorList>
            <person name="Seuylemezian A."/>
            <person name="Cooper K."/>
            <person name="Vaishampayan P."/>
        </authorList>
    </citation>
    <scope>NUCLEOTIDE SEQUENCE [LARGE SCALE GENOMIC DNA]</scope>
    <source>
        <strain evidence="1 2">V1-29</strain>
    </source>
</reference>
<dbReference type="AlphaFoldDB" id="A0A2N5M215"/>
<sequence>MTKKNNKNRGKASLGVTPQGYAEDERAHDPKTKLENAAKKDNTRI</sequence>
<dbReference type="InterPro" id="IPR017526">
    <property type="entry name" value="SASP_SspL"/>
</dbReference>
<dbReference type="EMBL" id="PGUY01000062">
    <property type="protein sequence ID" value="PLT28391.1"/>
    <property type="molecule type" value="Genomic_DNA"/>
</dbReference>
<evidence type="ECO:0000313" key="1">
    <source>
        <dbReference type="EMBL" id="PLT28391.1"/>
    </source>
</evidence>
<gene>
    <name evidence="1" type="primary">sspL</name>
    <name evidence="1" type="ORF">CUU66_19465</name>
</gene>
<dbReference type="RefSeq" id="WP_101645056.1">
    <property type="nucleotide sequence ID" value="NZ_JAFBFI010000007.1"/>
</dbReference>
<comment type="caution">
    <text evidence="1">The sequence shown here is derived from an EMBL/GenBank/DDBJ whole genome shotgun (WGS) entry which is preliminary data.</text>
</comment>
<proteinExistence type="predicted"/>
<name>A0A2N5M215_9BACI</name>
<protein>
    <submittedName>
        <fullName evidence="1">Small, acid-soluble spore protein L</fullName>
    </submittedName>
</protein>
<dbReference type="NCBIfam" id="TIGR03093">
    <property type="entry name" value="SASP_sspL"/>
    <property type="match status" value="1"/>
</dbReference>